<keyword evidence="1" id="KW-0418">Kinase</keyword>
<dbReference type="GO" id="GO:0016301">
    <property type="term" value="F:kinase activity"/>
    <property type="evidence" value="ECO:0007669"/>
    <property type="project" value="UniProtKB-KW"/>
</dbReference>
<dbReference type="SUPFAM" id="SSF56112">
    <property type="entry name" value="Protein kinase-like (PK-like)"/>
    <property type="match status" value="1"/>
</dbReference>
<dbReference type="EMBL" id="JBHUOJ010000032">
    <property type="protein sequence ID" value="MFD2834377.1"/>
    <property type="molecule type" value="Genomic_DNA"/>
</dbReference>
<keyword evidence="1" id="KW-0808">Transferase</keyword>
<keyword evidence="2" id="KW-1185">Reference proteome</keyword>
<evidence type="ECO:0000313" key="2">
    <source>
        <dbReference type="Proteomes" id="UP001597438"/>
    </source>
</evidence>
<dbReference type="Pfam" id="PF06293">
    <property type="entry name" value="Kdo"/>
    <property type="match status" value="1"/>
</dbReference>
<comment type="caution">
    <text evidence="1">The sequence shown here is derived from an EMBL/GenBank/DDBJ whole genome shotgun (WGS) entry which is preliminary data.</text>
</comment>
<protein>
    <submittedName>
        <fullName evidence="1">Lipopolysaccharide kinase InaA family protein</fullName>
    </submittedName>
</protein>
<dbReference type="InterPro" id="IPR011009">
    <property type="entry name" value="Kinase-like_dom_sf"/>
</dbReference>
<dbReference type="Proteomes" id="UP001597438">
    <property type="component" value="Unassembled WGS sequence"/>
</dbReference>
<sequence length="249" mass="29799">MKSVVSKKYDPEKVLALIENFKNSGEVLSSGRNEIRLFDLDGKILNVKSFKVPNFINKITYKYFRKSKAQRSYGYANVLKDKKIGTPEPIAFFENSEGNTFQESYYVCEHLDADLTFRELVSNPNFPDHEEILRAFTRFTFKLHEENIEFLDHSPGNTLIKKNGGHYDFYLVDLNRMNFKEMTFLERMNNFSRLTPKKEMVVIMANEYAKFVNKPEEEVFGKMWFLTQQFQERFHREKRWKKKLKFWKN</sequence>
<reference evidence="2" key="1">
    <citation type="journal article" date="2019" name="Int. J. Syst. Evol. Microbiol.">
        <title>The Global Catalogue of Microorganisms (GCM) 10K type strain sequencing project: providing services to taxonomists for standard genome sequencing and annotation.</title>
        <authorList>
            <consortium name="The Broad Institute Genomics Platform"/>
            <consortium name="The Broad Institute Genome Sequencing Center for Infectious Disease"/>
            <person name="Wu L."/>
            <person name="Ma J."/>
        </authorList>
    </citation>
    <scope>NUCLEOTIDE SEQUENCE [LARGE SCALE GENOMIC DNA]</scope>
    <source>
        <strain evidence="2">KCTC 52925</strain>
    </source>
</reference>
<dbReference type="RefSeq" id="WP_251738996.1">
    <property type="nucleotide sequence ID" value="NZ_JBHUOJ010000032.1"/>
</dbReference>
<organism evidence="1 2">
    <name type="scientific">Christiangramia antarctica</name>
    <dbReference type="NCBI Taxonomy" id="2058158"/>
    <lineage>
        <taxon>Bacteria</taxon>
        <taxon>Pseudomonadati</taxon>
        <taxon>Bacteroidota</taxon>
        <taxon>Flavobacteriia</taxon>
        <taxon>Flavobacteriales</taxon>
        <taxon>Flavobacteriaceae</taxon>
        <taxon>Christiangramia</taxon>
    </lineage>
</organism>
<accession>A0ABW5X7G7</accession>
<name>A0ABW5X7G7_9FLAO</name>
<gene>
    <name evidence="1" type="ORF">ACFSYS_13880</name>
</gene>
<proteinExistence type="predicted"/>
<evidence type="ECO:0000313" key="1">
    <source>
        <dbReference type="EMBL" id="MFD2834377.1"/>
    </source>
</evidence>